<evidence type="ECO:0000313" key="2">
    <source>
        <dbReference type="WBParaSite" id="Gr19_v10_g11394.t1"/>
    </source>
</evidence>
<evidence type="ECO:0000313" key="1">
    <source>
        <dbReference type="Proteomes" id="UP000887572"/>
    </source>
</evidence>
<dbReference type="AlphaFoldDB" id="A0A914GU96"/>
<protein>
    <submittedName>
        <fullName evidence="2">Uncharacterized protein</fullName>
    </submittedName>
</protein>
<dbReference type="Proteomes" id="UP000887572">
    <property type="component" value="Unplaced"/>
</dbReference>
<organism evidence="1 2">
    <name type="scientific">Globodera rostochiensis</name>
    <name type="common">Golden nematode worm</name>
    <name type="synonym">Heterodera rostochiensis</name>
    <dbReference type="NCBI Taxonomy" id="31243"/>
    <lineage>
        <taxon>Eukaryota</taxon>
        <taxon>Metazoa</taxon>
        <taxon>Ecdysozoa</taxon>
        <taxon>Nematoda</taxon>
        <taxon>Chromadorea</taxon>
        <taxon>Rhabditida</taxon>
        <taxon>Tylenchina</taxon>
        <taxon>Tylenchomorpha</taxon>
        <taxon>Tylenchoidea</taxon>
        <taxon>Heteroderidae</taxon>
        <taxon>Heteroderinae</taxon>
        <taxon>Globodera</taxon>
    </lineage>
</organism>
<reference evidence="2" key="1">
    <citation type="submission" date="2022-11" db="UniProtKB">
        <authorList>
            <consortium name="WormBaseParasite"/>
        </authorList>
    </citation>
    <scope>IDENTIFICATION</scope>
</reference>
<dbReference type="WBParaSite" id="Gr19_v10_g11394.t1">
    <property type="protein sequence ID" value="Gr19_v10_g11394.t1"/>
    <property type="gene ID" value="Gr19_v10_g11394"/>
</dbReference>
<name>A0A914GU96_GLORO</name>
<accession>A0A914GU96</accession>
<sequence length="601" mass="67742">MSCGMMHNVVQKPLISPRQSDCLSEMPTAEVSTADHGTNFSGTEIELTLHRKWNSINCPVGFSPILPSSIGTHFGSLSSLSAFHWASELVALFQSEQCEKVERILVSLLRSLVDNVPLLNANKLRVLIKSEIVGQCVTFWRLGKPDLAAELTLCVLQTLLMELSYLEGIQSDLSRADVVGEARNIWDKMLSDVLELDPGAFLQLSTSLFRSAIDAVCSWEDRTTENVVVLLKKCAVTEESRHRKFSPLYCASLFDLLLRHLSTFCQILPDDIFRSMIEFLIVHSQRNGTLLCFLQNLVSELIPPTVVNLKELWSIETKSGERKENIMEKVDEDRLCWDLLLSLSDESLADALVGIPNSKIENIVVSASFECLQPRLCLRLLTSLSRIRRSLLVPLRVEFIGLMLAEEAPKIRSLEFSARLLEIHAHCGESDAFPAKAGFVSFCLAIFQPLGQLSCEEAAKREFLLAELSFLQSLFSSLPHLLTSLAPLIVQLIPEFFVWSSFYRKTLKEWPESRFADRLEHSLTSLCREIVRRKKCFNKLLPFAISGLLTGDRDLRFPMYLLFSALDENDLSLLSSNLSAAEKRKFTRLQSQFYASNKIIG</sequence>
<proteinExistence type="predicted"/>
<keyword evidence="1" id="KW-1185">Reference proteome</keyword>